<sequence length="176" mass="20455">MAITIRLKDSILNKPNVVYFKQGDYVNYKGDINHLFRIFKVISRNEILILNCDQDINEEIKYIKVIEKDITLYKKSPLKYFTEGTTVYVKTLQETGWEIKAVAPSPIDHKFDIIECTKKIGAQEFSNHYLAHEIIPDRDTNCYKCGQPLSYKTHLDCPICRYYKCSSGHCECNTGK</sequence>
<dbReference type="Proteomes" id="UP000233375">
    <property type="component" value="Unassembled WGS sequence"/>
</dbReference>
<accession>A0A2N0YYN3</accession>
<dbReference type="AlphaFoldDB" id="A0A2N0YYN3"/>
<evidence type="ECO:0000313" key="1">
    <source>
        <dbReference type="EMBL" id="PKG22368.1"/>
    </source>
</evidence>
<gene>
    <name evidence="1" type="ORF">CWS01_17275</name>
</gene>
<name>A0A2N0YYN3_9BACI</name>
<proteinExistence type="predicted"/>
<reference evidence="1 2" key="1">
    <citation type="journal article" date="2003" name="Int. J. Syst. Evol. Microbiol.">
        <title>Bacillus nealsonii sp. nov., isolated from a spacecraft-assembly facility, whose spores are gamma-radiation resistant.</title>
        <authorList>
            <person name="Venkateswaran K."/>
            <person name="Kempf M."/>
            <person name="Chen F."/>
            <person name="Satomi M."/>
            <person name="Nicholson W."/>
            <person name="Kern R."/>
        </authorList>
    </citation>
    <scope>NUCLEOTIDE SEQUENCE [LARGE SCALE GENOMIC DNA]</scope>
    <source>
        <strain evidence="1 2">FO-92</strain>
    </source>
</reference>
<dbReference type="RefSeq" id="WP_101178425.1">
    <property type="nucleotide sequence ID" value="NZ_PISE01000043.1"/>
</dbReference>
<evidence type="ECO:0000313" key="2">
    <source>
        <dbReference type="Proteomes" id="UP000233375"/>
    </source>
</evidence>
<dbReference type="EMBL" id="PISE01000043">
    <property type="protein sequence ID" value="PKG22368.1"/>
    <property type="molecule type" value="Genomic_DNA"/>
</dbReference>
<protein>
    <submittedName>
        <fullName evidence="1">Uncharacterized protein</fullName>
    </submittedName>
</protein>
<organism evidence="1 2">
    <name type="scientific">Niallia nealsonii</name>
    <dbReference type="NCBI Taxonomy" id="115979"/>
    <lineage>
        <taxon>Bacteria</taxon>
        <taxon>Bacillati</taxon>
        <taxon>Bacillota</taxon>
        <taxon>Bacilli</taxon>
        <taxon>Bacillales</taxon>
        <taxon>Bacillaceae</taxon>
        <taxon>Niallia</taxon>
    </lineage>
</organism>
<comment type="caution">
    <text evidence="1">The sequence shown here is derived from an EMBL/GenBank/DDBJ whole genome shotgun (WGS) entry which is preliminary data.</text>
</comment>
<keyword evidence="2" id="KW-1185">Reference proteome</keyword>